<gene>
    <name evidence="1" type="ORF">CDAR_14411</name>
</gene>
<dbReference type="EMBL" id="BPLQ01004281">
    <property type="protein sequence ID" value="GIY07018.1"/>
    <property type="molecule type" value="Genomic_DNA"/>
</dbReference>
<comment type="caution">
    <text evidence="1">The sequence shown here is derived from an EMBL/GenBank/DDBJ whole genome shotgun (WGS) entry which is preliminary data.</text>
</comment>
<proteinExistence type="predicted"/>
<dbReference type="Proteomes" id="UP001054837">
    <property type="component" value="Unassembled WGS sequence"/>
</dbReference>
<organism evidence="1 2">
    <name type="scientific">Caerostris darwini</name>
    <dbReference type="NCBI Taxonomy" id="1538125"/>
    <lineage>
        <taxon>Eukaryota</taxon>
        <taxon>Metazoa</taxon>
        <taxon>Ecdysozoa</taxon>
        <taxon>Arthropoda</taxon>
        <taxon>Chelicerata</taxon>
        <taxon>Arachnida</taxon>
        <taxon>Araneae</taxon>
        <taxon>Araneomorphae</taxon>
        <taxon>Entelegynae</taxon>
        <taxon>Araneoidea</taxon>
        <taxon>Araneidae</taxon>
        <taxon>Caerostris</taxon>
    </lineage>
</organism>
<dbReference type="AlphaFoldDB" id="A0AAV4QBE2"/>
<protein>
    <submittedName>
        <fullName evidence="1">Uncharacterized protein</fullName>
    </submittedName>
</protein>
<sequence>MTHLILDPSLFLLRNGQYQSRQNYHTEPLVCMLVQMEWPPFALNLNSFGHVWRALRRLVVGLKPLAHDLELLYGINGHGYPCLSLTKS</sequence>
<evidence type="ECO:0000313" key="1">
    <source>
        <dbReference type="EMBL" id="GIY07018.1"/>
    </source>
</evidence>
<evidence type="ECO:0000313" key="2">
    <source>
        <dbReference type="Proteomes" id="UP001054837"/>
    </source>
</evidence>
<accession>A0AAV4QBE2</accession>
<name>A0AAV4QBE2_9ARAC</name>
<keyword evidence="2" id="KW-1185">Reference proteome</keyword>
<reference evidence="1 2" key="1">
    <citation type="submission" date="2021-06" db="EMBL/GenBank/DDBJ databases">
        <title>Caerostris darwini draft genome.</title>
        <authorList>
            <person name="Kono N."/>
            <person name="Arakawa K."/>
        </authorList>
    </citation>
    <scope>NUCLEOTIDE SEQUENCE [LARGE SCALE GENOMIC DNA]</scope>
</reference>